<proteinExistence type="predicted"/>
<evidence type="ECO:0000313" key="4">
    <source>
        <dbReference type="EMBL" id="KAG0579733.1"/>
    </source>
</evidence>
<evidence type="ECO:0000259" key="3">
    <source>
        <dbReference type="PROSITE" id="PS50097"/>
    </source>
</evidence>
<dbReference type="InterPro" id="IPR000210">
    <property type="entry name" value="BTB/POZ_dom"/>
</dbReference>
<dbReference type="Pfam" id="PF00651">
    <property type="entry name" value="BTB"/>
    <property type="match status" value="1"/>
</dbReference>
<keyword evidence="5" id="KW-1185">Reference proteome</keyword>
<dbReference type="InterPro" id="IPR044784">
    <property type="entry name" value="At1g01640-like"/>
</dbReference>
<dbReference type="InterPro" id="IPR011333">
    <property type="entry name" value="SKP1/BTB/POZ_sf"/>
</dbReference>
<dbReference type="SUPFAM" id="SSF54695">
    <property type="entry name" value="POZ domain"/>
    <property type="match status" value="1"/>
</dbReference>
<dbReference type="AlphaFoldDB" id="A0A8T0IB58"/>
<feature type="domain" description="BTB" evidence="3">
    <location>
        <begin position="45"/>
        <end position="112"/>
    </location>
</feature>
<dbReference type="Gene3D" id="1.25.40.420">
    <property type="match status" value="1"/>
</dbReference>
<accession>A0A8T0IB58</accession>
<dbReference type="Gene3D" id="3.30.710.10">
    <property type="entry name" value="Potassium Channel Kv1.1, Chain A"/>
    <property type="match status" value="1"/>
</dbReference>
<reference evidence="4" key="1">
    <citation type="submission" date="2020-06" db="EMBL/GenBank/DDBJ databases">
        <title>WGS assembly of Ceratodon purpureus strain R40.</title>
        <authorList>
            <person name="Carey S.B."/>
            <person name="Jenkins J."/>
            <person name="Shu S."/>
            <person name="Lovell J.T."/>
            <person name="Sreedasyam A."/>
            <person name="Maumus F."/>
            <person name="Tiley G.P."/>
            <person name="Fernandez-Pozo N."/>
            <person name="Barry K."/>
            <person name="Chen C."/>
            <person name="Wang M."/>
            <person name="Lipzen A."/>
            <person name="Daum C."/>
            <person name="Saski C.A."/>
            <person name="Payton A.C."/>
            <person name="Mcbreen J.C."/>
            <person name="Conrad R.E."/>
            <person name="Kollar L.M."/>
            <person name="Olsson S."/>
            <person name="Huttunen S."/>
            <person name="Landis J.B."/>
            <person name="Wickett N.J."/>
            <person name="Johnson M.G."/>
            <person name="Rensing S.A."/>
            <person name="Grimwood J."/>
            <person name="Schmutz J."/>
            <person name="Mcdaniel S.F."/>
        </authorList>
    </citation>
    <scope>NUCLEOTIDE SEQUENCE</scope>
    <source>
        <strain evidence="4">R40</strain>
    </source>
</reference>
<dbReference type="CDD" id="cd18186">
    <property type="entry name" value="BTB_POZ_ZBTB_KLHL-like"/>
    <property type="match status" value="1"/>
</dbReference>
<evidence type="ECO:0000313" key="5">
    <source>
        <dbReference type="Proteomes" id="UP000822688"/>
    </source>
</evidence>
<dbReference type="SMART" id="SM00225">
    <property type="entry name" value="BTB"/>
    <property type="match status" value="1"/>
</dbReference>
<protein>
    <recommendedName>
        <fullName evidence="3">BTB domain-containing protein</fullName>
    </recommendedName>
</protein>
<organism evidence="4 5">
    <name type="scientific">Ceratodon purpureus</name>
    <name type="common">Fire moss</name>
    <name type="synonym">Dicranum purpureum</name>
    <dbReference type="NCBI Taxonomy" id="3225"/>
    <lineage>
        <taxon>Eukaryota</taxon>
        <taxon>Viridiplantae</taxon>
        <taxon>Streptophyta</taxon>
        <taxon>Embryophyta</taxon>
        <taxon>Bryophyta</taxon>
        <taxon>Bryophytina</taxon>
        <taxon>Bryopsida</taxon>
        <taxon>Dicranidae</taxon>
        <taxon>Pseudoditrichales</taxon>
        <taxon>Ditrichaceae</taxon>
        <taxon>Ceratodon</taxon>
    </lineage>
</organism>
<comment type="function">
    <text evidence="1">May act as a substrate-specific adapter of an E3 ubiquitin-protein ligase complex (CUL3-RBX1-BTB) which mediates the ubiquitination and subsequent proteasomal degradation of target proteins.</text>
</comment>
<evidence type="ECO:0000256" key="2">
    <source>
        <dbReference type="ARBA" id="ARBA00004906"/>
    </source>
</evidence>
<dbReference type="PROSITE" id="PS50097">
    <property type="entry name" value="BTB"/>
    <property type="match status" value="1"/>
</dbReference>
<name>A0A8T0IB58_CERPU</name>
<dbReference type="EMBL" id="CM026424">
    <property type="protein sequence ID" value="KAG0579733.1"/>
    <property type="molecule type" value="Genomic_DNA"/>
</dbReference>
<sequence length="213" mass="24705">MTKFGLPCMCSRVEVEELQVEMQRLLEKQHFLTTWDPETFFPPHTDVILESSDAKQVYAHRATLMGKSEAFKVLFSPMLDKLIPITVKMDMEYKPLEAFIHFFYTGYIKDEYMDAFSDKLLRAADKYGISLLHDQCQIKLMNSIHPDHIFHYYILGYKSHAKDLVQAIIEFVASNFGDISEINGYDEFLKTHPAHCARLCNGVVKKLKLKLTN</sequence>
<dbReference type="Proteomes" id="UP000822688">
    <property type="component" value="Chromosome 4"/>
</dbReference>
<evidence type="ECO:0000256" key="1">
    <source>
        <dbReference type="ARBA" id="ARBA00002668"/>
    </source>
</evidence>
<dbReference type="PANTHER" id="PTHR47274">
    <property type="entry name" value="BTB/POZ DOMAIN CONTAINING PROTEIN, EXPRESSED-RELATED"/>
    <property type="match status" value="1"/>
</dbReference>
<comment type="pathway">
    <text evidence="2">Protein modification; protein ubiquitination.</text>
</comment>
<comment type="caution">
    <text evidence="4">The sequence shown here is derived from an EMBL/GenBank/DDBJ whole genome shotgun (WGS) entry which is preliminary data.</text>
</comment>
<gene>
    <name evidence="4" type="ORF">KC19_4G119800</name>
</gene>